<accession>A0A5B7FH68</accession>
<reference evidence="2 3" key="1">
    <citation type="submission" date="2019-05" db="EMBL/GenBank/DDBJ databases">
        <title>Another draft genome of Portunus trituberculatus and its Hox gene families provides insights of decapod evolution.</title>
        <authorList>
            <person name="Jeong J.-H."/>
            <person name="Song I."/>
            <person name="Kim S."/>
            <person name="Choi T."/>
            <person name="Kim D."/>
            <person name="Ryu S."/>
            <person name="Kim W."/>
        </authorList>
    </citation>
    <scope>NUCLEOTIDE SEQUENCE [LARGE SCALE GENOMIC DNA]</scope>
    <source>
        <tissue evidence="2">Muscle</tissue>
    </source>
</reference>
<dbReference type="Proteomes" id="UP000324222">
    <property type="component" value="Unassembled WGS sequence"/>
</dbReference>
<dbReference type="EMBL" id="VSRR010006412">
    <property type="protein sequence ID" value="MPC44736.1"/>
    <property type="molecule type" value="Genomic_DNA"/>
</dbReference>
<gene>
    <name evidence="2" type="ORF">E2C01_038415</name>
</gene>
<evidence type="ECO:0000313" key="2">
    <source>
        <dbReference type="EMBL" id="MPC44736.1"/>
    </source>
</evidence>
<sequence length="139" mass="15648">MSIIRRYVTRSRSSTSTSSRTGREQGGATPTVVIQLPPGTWRLLCPVTTIAAIKQKVCLAHAKFLFIHVDHEVKKRCREGSALLILCIAAHPHLPPTNFLKRRKVGVGMNANARKSLQPAELDLHKVHLETKRWREARQ</sequence>
<proteinExistence type="predicted"/>
<dbReference type="AlphaFoldDB" id="A0A5B7FH68"/>
<feature type="region of interest" description="Disordered" evidence="1">
    <location>
        <begin position="1"/>
        <end position="30"/>
    </location>
</feature>
<protein>
    <submittedName>
        <fullName evidence="2">Uncharacterized protein</fullName>
    </submittedName>
</protein>
<evidence type="ECO:0000256" key="1">
    <source>
        <dbReference type="SAM" id="MobiDB-lite"/>
    </source>
</evidence>
<evidence type="ECO:0000313" key="3">
    <source>
        <dbReference type="Proteomes" id="UP000324222"/>
    </source>
</evidence>
<name>A0A5B7FH68_PORTR</name>
<keyword evidence="3" id="KW-1185">Reference proteome</keyword>
<comment type="caution">
    <text evidence="2">The sequence shown here is derived from an EMBL/GenBank/DDBJ whole genome shotgun (WGS) entry which is preliminary data.</text>
</comment>
<feature type="compositionally biased region" description="Low complexity" evidence="1">
    <location>
        <begin position="10"/>
        <end position="20"/>
    </location>
</feature>
<organism evidence="2 3">
    <name type="scientific">Portunus trituberculatus</name>
    <name type="common">Swimming crab</name>
    <name type="synonym">Neptunus trituberculatus</name>
    <dbReference type="NCBI Taxonomy" id="210409"/>
    <lineage>
        <taxon>Eukaryota</taxon>
        <taxon>Metazoa</taxon>
        <taxon>Ecdysozoa</taxon>
        <taxon>Arthropoda</taxon>
        <taxon>Crustacea</taxon>
        <taxon>Multicrustacea</taxon>
        <taxon>Malacostraca</taxon>
        <taxon>Eumalacostraca</taxon>
        <taxon>Eucarida</taxon>
        <taxon>Decapoda</taxon>
        <taxon>Pleocyemata</taxon>
        <taxon>Brachyura</taxon>
        <taxon>Eubrachyura</taxon>
        <taxon>Portunoidea</taxon>
        <taxon>Portunidae</taxon>
        <taxon>Portuninae</taxon>
        <taxon>Portunus</taxon>
    </lineage>
</organism>